<gene>
    <name evidence="2" type="ORF">SAMN05660772_02044</name>
</gene>
<keyword evidence="1" id="KW-1133">Transmembrane helix</keyword>
<organism evidence="2 3">
    <name type="scientific">Pasteurella testudinis DSM 23072</name>
    <dbReference type="NCBI Taxonomy" id="1122938"/>
    <lineage>
        <taxon>Bacteria</taxon>
        <taxon>Pseudomonadati</taxon>
        <taxon>Pseudomonadota</taxon>
        <taxon>Gammaproteobacteria</taxon>
        <taxon>Pasteurellales</taxon>
        <taxon>Pasteurellaceae</taxon>
        <taxon>Pasteurella</taxon>
    </lineage>
</organism>
<name>A0A1W1UME1_9PAST</name>
<evidence type="ECO:0000256" key="1">
    <source>
        <dbReference type="SAM" id="Phobius"/>
    </source>
</evidence>
<keyword evidence="3" id="KW-1185">Reference proteome</keyword>
<dbReference type="AlphaFoldDB" id="A0A1W1UME1"/>
<feature type="transmembrane region" description="Helical" evidence="1">
    <location>
        <begin position="59"/>
        <end position="81"/>
    </location>
</feature>
<accession>A0A1W1UME1</accession>
<protein>
    <submittedName>
        <fullName evidence="2">Uncharacterized protein</fullName>
    </submittedName>
</protein>
<keyword evidence="1" id="KW-0472">Membrane</keyword>
<reference evidence="3" key="1">
    <citation type="submission" date="2017-04" db="EMBL/GenBank/DDBJ databases">
        <authorList>
            <person name="Varghese N."/>
            <person name="Submissions S."/>
        </authorList>
    </citation>
    <scope>NUCLEOTIDE SEQUENCE [LARGE SCALE GENOMIC DNA]</scope>
    <source>
        <strain evidence="3">DSM 23072</strain>
    </source>
</reference>
<feature type="transmembrane region" description="Helical" evidence="1">
    <location>
        <begin position="30"/>
        <end position="47"/>
    </location>
</feature>
<dbReference type="Proteomes" id="UP000192408">
    <property type="component" value="Unassembled WGS sequence"/>
</dbReference>
<proteinExistence type="predicted"/>
<dbReference type="EMBL" id="FWWV01000009">
    <property type="protein sequence ID" value="SMB82305.1"/>
    <property type="molecule type" value="Genomic_DNA"/>
</dbReference>
<sequence>MRFIDYSILLCIIVGYSLLFKLGTILHINYFYIIVPLSISIIVAIQAKFKNLNHLTDYILITGLIFAFFNMVAKIIFNLALNYYQG</sequence>
<dbReference type="STRING" id="1122938.SAMN05660772_02044"/>
<evidence type="ECO:0000313" key="3">
    <source>
        <dbReference type="Proteomes" id="UP000192408"/>
    </source>
</evidence>
<evidence type="ECO:0000313" key="2">
    <source>
        <dbReference type="EMBL" id="SMB82305.1"/>
    </source>
</evidence>
<keyword evidence="1" id="KW-0812">Transmembrane</keyword>
<feature type="transmembrane region" description="Helical" evidence="1">
    <location>
        <begin position="6"/>
        <end position="23"/>
    </location>
</feature>